<evidence type="ECO:0000313" key="2">
    <source>
        <dbReference type="Proteomes" id="UP000436088"/>
    </source>
</evidence>
<dbReference type="Proteomes" id="UP000436088">
    <property type="component" value="Unassembled WGS sequence"/>
</dbReference>
<organism evidence="1 2">
    <name type="scientific">Hibiscus syriacus</name>
    <name type="common">Rose of Sharon</name>
    <dbReference type="NCBI Taxonomy" id="106335"/>
    <lineage>
        <taxon>Eukaryota</taxon>
        <taxon>Viridiplantae</taxon>
        <taxon>Streptophyta</taxon>
        <taxon>Embryophyta</taxon>
        <taxon>Tracheophyta</taxon>
        <taxon>Spermatophyta</taxon>
        <taxon>Magnoliopsida</taxon>
        <taxon>eudicotyledons</taxon>
        <taxon>Gunneridae</taxon>
        <taxon>Pentapetalae</taxon>
        <taxon>rosids</taxon>
        <taxon>malvids</taxon>
        <taxon>Malvales</taxon>
        <taxon>Malvaceae</taxon>
        <taxon>Malvoideae</taxon>
        <taxon>Hibiscus</taxon>
    </lineage>
</organism>
<gene>
    <name evidence="1" type="ORF">F3Y22_tig00016885pilonHSYRG00013</name>
</gene>
<proteinExistence type="predicted"/>
<protein>
    <submittedName>
        <fullName evidence="1">Uncharacterized protein</fullName>
    </submittedName>
</protein>
<dbReference type="EMBL" id="VEPZ02000645">
    <property type="protein sequence ID" value="KAE8721079.1"/>
    <property type="molecule type" value="Genomic_DNA"/>
</dbReference>
<sequence length="144" mass="15368">MASKAQLFISLTHSPSPSKPRTLSISCCLSIKQARNDQTSSGNKIPTGLRVEPASTTMTGIGSGIMLSKMFHNTEVPSPNVAEGHQHRNASLMADVAGSRVITEDELDSTTLGTAISEILGILQLLLGFMICVTIDEDHTNPDY</sequence>
<keyword evidence="2" id="KW-1185">Reference proteome</keyword>
<comment type="caution">
    <text evidence="1">The sequence shown here is derived from an EMBL/GenBank/DDBJ whole genome shotgun (WGS) entry which is preliminary data.</text>
</comment>
<evidence type="ECO:0000313" key="1">
    <source>
        <dbReference type="EMBL" id="KAE8721079.1"/>
    </source>
</evidence>
<name>A0A6A3C1M9_HIBSY</name>
<dbReference type="AlphaFoldDB" id="A0A6A3C1M9"/>
<accession>A0A6A3C1M9</accession>
<reference evidence="1" key="1">
    <citation type="submission" date="2019-09" db="EMBL/GenBank/DDBJ databases">
        <title>Draft genome information of white flower Hibiscus syriacus.</title>
        <authorList>
            <person name="Kim Y.-M."/>
        </authorList>
    </citation>
    <scope>NUCLEOTIDE SEQUENCE [LARGE SCALE GENOMIC DNA]</scope>
    <source>
        <strain evidence="1">YM2019G1</strain>
    </source>
</reference>